<feature type="domain" description="FTP" evidence="10">
    <location>
        <begin position="79"/>
        <end position="127"/>
    </location>
</feature>
<feature type="domain" description="Peptidase M4 C-terminal" evidence="9">
    <location>
        <begin position="387"/>
        <end position="544"/>
    </location>
</feature>
<dbReference type="InterPro" id="IPR027268">
    <property type="entry name" value="Peptidase_M4/M1_CTD_sf"/>
</dbReference>
<evidence type="ECO:0000259" key="10">
    <source>
        <dbReference type="Pfam" id="PF07504"/>
    </source>
</evidence>
<dbReference type="Gene3D" id="3.10.170.10">
    <property type="match status" value="1"/>
</dbReference>
<evidence type="ECO:0000256" key="1">
    <source>
        <dbReference type="ARBA" id="ARBA00009388"/>
    </source>
</evidence>
<keyword evidence="12" id="KW-1185">Reference proteome</keyword>
<evidence type="ECO:0000259" key="9">
    <source>
        <dbReference type="Pfam" id="PF02868"/>
    </source>
</evidence>
<sequence length="846" mass="94051">MKISNKTIISLITSLLVMESATGLVFANPEVKDAEIKNAINQEEPFVITGEIPNQSQKDNISEEQIIIQYLNKLQTTSTFKFKSKEDDKADSQVIVRLQQYIKNIPIYGSDIVACIDYNGEIKSISGYIESTQEALKNFKTTFKINKGEAINIAIEKFGVSKSKNKNIDTQLYVYKNIDEYKLAYKVDLKMIDTQLQSQTIFIDANDGSIIRQSENINNLVQPKIANAKGVFGDDKEIQVAYKQGEANFADGNYFIDNTRGKNPIKTVDLKGQYYFQYDLINSMEKDIKYYTQNLEQSDGKFVDAHYYVGKAYDFYHDTLNRDGIDTNGSKPVVLANVNNPGNAFYIQDKGIDVLAFGNGDSENYDASGSIDIVGHEYTHSIVQHTAKLEYEGQSGAIDEAYGDIFGTLIEHSYKTDKNWIIGEDMVKNGYLRDLSNPNVDDVDKLKVCNEIHTHNLRCDNNYVHYNSEIIDKVAYLISQGGIHNDINIEGIGEKRMGEIFYNALTEGLYSQSNFKHLGEVLISKTKTSTEKETVENALKSVGIIDSQVGINEIIGSTRYETATKISQSGWSEANNVVLINSSAMADALSSTPFAKSKNAPILLTQSNKLNEETKKEISRLKAKNVYVIGGSSVVSDNVISELKSMGLTVDRISGDDRYMTSLEVAKRLGNISEIAFVNGETGIPDGVSIAPVASTKNMPIALVSPRDGAKVFNEYINYNNIKASYIIGKQSAISNEITNKLPNAKRLGGNDRDETNAIIIKEFYNDNNLNNMFVTKDGMDKEDNLIDALSIGVLASKEASPVVIVGKNLNEKQEEVLYSKKPKILTQVGGNGNENAFERIKQLYN</sequence>
<dbReference type="Gene3D" id="3.40.50.12090">
    <property type="match status" value="2"/>
</dbReference>
<proteinExistence type="inferred from homology"/>
<name>A0ABT7EA02_9FIRM</name>
<evidence type="ECO:0000256" key="4">
    <source>
        <dbReference type="ARBA" id="ARBA00022729"/>
    </source>
</evidence>
<feature type="domain" description="Peptidase M4" evidence="8">
    <location>
        <begin position="229"/>
        <end position="384"/>
    </location>
</feature>
<dbReference type="SUPFAM" id="SSF55486">
    <property type="entry name" value="Metalloproteases ('zincins'), catalytic domain"/>
    <property type="match status" value="1"/>
</dbReference>
<dbReference type="Pfam" id="PF04122">
    <property type="entry name" value="CW_binding_2"/>
    <property type="match status" value="3"/>
</dbReference>
<evidence type="ECO:0000256" key="2">
    <source>
        <dbReference type="ARBA" id="ARBA00022670"/>
    </source>
</evidence>
<dbReference type="PANTHER" id="PTHR33794">
    <property type="entry name" value="BACILLOLYSIN"/>
    <property type="match status" value="1"/>
</dbReference>
<dbReference type="Pfam" id="PF02868">
    <property type="entry name" value="Peptidase_M4_C"/>
    <property type="match status" value="1"/>
</dbReference>
<reference evidence="11 12" key="1">
    <citation type="submission" date="2023-05" db="EMBL/GenBank/DDBJ databases">
        <title>Rombocin, a short stable natural nisin variant, displays selective antimicrobial activity against Listeria monocytogenes and employs dual mode of action to kill target bacterial strains.</title>
        <authorList>
            <person name="Wambui J."/>
            <person name="Stephan R."/>
            <person name="Kuipers O.P."/>
        </authorList>
    </citation>
    <scope>NUCLEOTIDE SEQUENCE [LARGE SCALE GENOMIC DNA]</scope>
    <source>
        <strain evidence="11 12">RC002</strain>
    </source>
</reference>
<evidence type="ECO:0000256" key="6">
    <source>
        <dbReference type="ARBA" id="ARBA00022833"/>
    </source>
</evidence>
<accession>A0ABT7EA02</accession>
<keyword evidence="6" id="KW-0862">Zinc</keyword>
<evidence type="ECO:0000259" key="8">
    <source>
        <dbReference type="Pfam" id="PF01447"/>
    </source>
</evidence>
<evidence type="ECO:0000313" key="11">
    <source>
        <dbReference type="EMBL" id="MDK2563758.1"/>
    </source>
</evidence>
<dbReference type="EMBL" id="JASKYM010000003">
    <property type="protein sequence ID" value="MDK2563758.1"/>
    <property type="molecule type" value="Genomic_DNA"/>
</dbReference>
<dbReference type="InterPro" id="IPR023612">
    <property type="entry name" value="Peptidase_M4"/>
</dbReference>
<dbReference type="Pfam" id="PF07504">
    <property type="entry name" value="FTP"/>
    <property type="match status" value="1"/>
</dbReference>
<keyword evidence="7" id="KW-0482">Metalloprotease</keyword>
<dbReference type="PANTHER" id="PTHR33794:SF1">
    <property type="entry name" value="BACILLOLYSIN"/>
    <property type="match status" value="1"/>
</dbReference>
<dbReference type="InterPro" id="IPR007253">
    <property type="entry name" value="Cell_wall-bd_2"/>
</dbReference>
<dbReference type="Gene3D" id="1.10.390.10">
    <property type="entry name" value="Neutral Protease Domain 2"/>
    <property type="match status" value="1"/>
</dbReference>
<comment type="caution">
    <text evidence="11">The sequence shown here is derived from an EMBL/GenBank/DDBJ whole genome shotgun (WGS) entry which is preliminary data.</text>
</comment>
<dbReference type="Gene3D" id="3.10.450.40">
    <property type="match status" value="1"/>
</dbReference>
<keyword evidence="5" id="KW-0378">Hydrolase</keyword>
<protein>
    <submittedName>
        <fullName evidence="11">Cell wall-binding repeat-containing protein</fullName>
    </submittedName>
</protein>
<dbReference type="InterPro" id="IPR013856">
    <property type="entry name" value="Peptidase_M4_domain"/>
</dbReference>
<dbReference type="Pfam" id="PF01447">
    <property type="entry name" value="Peptidase_M4"/>
    <property type="match status" value="1"/>
</dbReference>
<evidence type="ECO:0000313" key="12">
    <source>
        <dbReference type="Proteomes" id="UP001301012"/>
    </source>
</evidence>
<organism evidence="11 12">
    <name type="scientific">Romboutsia sedimentorum</name>
    <dbReference type="NCBI Taxonomy" id="1368474"/>
    <lineage>
        <taxon>Bacteria</taxon>
        <taxon>Bacillati</taxon>
        <taxon>Bacillota</taxon>
        <taxon>Clostridia</taxon>
        <taxon>Peptostreptococcales</taxon>
        <taxon>Peptostreptococcaceae</taxon>
        <taxon>Romboutsia</taxon>
    </lineage>
</organism>
<dbReference type="InterPro" id="IPR050728">
    <property type="entry name" value="Zinc_Metalloprotease_M4"/>
</dbReference>
<dbReference type="RefSeq" id="WP_284132694.1">
    <property type="nucleotide sequence ID" value="NZ_JASKYM010000003.1"/>
</dbReference>
<dbReference type="CDD" id="cd09597">
    <property type="entry name" value="M4_TLP"/>
    <property type="match status" value="1"/>
</dbReference>
<keyword evidence="3" id="KW-0479">Metal-binding</keyword>
<dbReference type="InterPro" id="IPR011096">
    <property type="entry name" value="FTP_domain"/>
</dbReference>
<evidence type="ECO:0000256" key="3">
    <source>
        <dbReference type="ARBA" id="ARBA00022723"/>
    </source>
</evidence>
<evidence type="ECO:0000256" key="5">
    <source>
        <dbReference type="ARBA" id="ARBA00022801"/>
    </source>
</evidence>
<dbReference type="Gene3D" id="3.10.450.490">
    <property type="match status" value="1"/>
</dbReference>
<keyword evidence="4" id="KW-0732">Signal</keyword>
<dbReference type="InterPro" id="IPR001570">
    <property type="entry name" value="Peptidase_M4_C_domain"/>
</dbReference>
<gene>
    <name evidence="11" type="ORF">QOZ84_09370</name>
</gene>
<dbReference type="PRINTS" id="PR00730">
    <property type="entry name" value="THERMOLYSIN"/>
</dbReference>
<evidence type="ECO:0000256" key="7">
    <source>
        <dbReference type="ARBA" id="ARBA00023049"/>
    </source>
</evidence>
<keyword evidence="2" id="KW-0645">Protease</keyword>
<dbReference type="Proteomes" id="UP001301012">
    <property type="component" value="Unassembled WGS sequence"/>
</dbReference>
<comment type="similarity">
    <text evidence="1">Belongs to the peptidase M4 family.</text>
</comment>